<keyword evidence="5" id="KW-0687">Ribonucleoprotein</keyword>
<organism evidence="5 6">
    <name type="scientific">Limosilactobacillus reuteri I5007</name>
    <dbReference type="NCBI Taxonomy" id="1340495"/>
    <lineage>
        <taxon>Bacteria</taxon>
        <taxon>Bacillati</taxon>
        <taxon>Bacillota</taxon>
        <taxon>Bacilli</taxon>
        <taxon>Lactobacillales</taxon>
        <taxon>Lactobacillaceae</taxon>
        <taxon>Limosilactobacillus</taxon>
    </lineage>
</organism>
<keyword evidence="3" id="KW-0238">DNA-binding</keyword>
<reference evidence="5 6" key="1">
    <citation type="submission" date="2013-06" db="EMBL/GenBank/DDBJ databases">
        <title>The Complete Genome Sequence of Lactobacillus reuteri I5007, a Probiotic Strain Isolated from Healthy Pig.</title>
        <authorList>
            <person name="Hou C."/>
            <person name="Qiao S."/>
            <person name="Zeng X."/>
            <person name="Ma X."/>
            <person name="Yang F."/>
        </authorList>
    </citation>
    <scope>NUCLEOTIDE SEQUENCE [LARGE SCALE GENOMIC DNA]</scope>
    <source>
        <strain evidence="5 6">I5007</strain>
    </source>
</reference>
<dbReference type="EMBL" id="CP006011">
    <property type="protein sequence ID" value="AGN99311.1"/>
    <property type="molecule type" value="Genomic_DNA"/>
</dbReference>
<comment type="similarity">
    <text evidence="1">Belongs to the type-I restriction system S methylase family.</text>
</comment>
<dbReference type="GO" id="GO:0003677">
    <property type="term" value="F:DNA binding"/>
    <property type="evidence" value="ECO:0007669"/>
    <property type="project" value="UniProtKB-KW"/>
</dbReference>
<evidence type="ECO:0000256" key="2">
    <source>
        <dbReference type="ARBA" id="ARBA00022747"/>
    </source>
</evidence>
<keyword evidence="5" id="KW-0689">Ribosomal protein</keyword>
<protein>
    <submittedName>
        <fullName evidence="5">Ribosomal protein L10</fullName>
    </submittedName>
</protein>
<dbReference type="Pfam" id="PF01420">
    <property type="entry name" value="Methylase_S"/>
    <property type="match status" value="2"/>
</dbReference>
<evidence type="ECO:0000313" key="6">
    <source>
        <dbReference type="Proteomes" id="UP000014360"/>
    </source>
</evidence>
<dbReference type="HOGENOM" id="CLU_021095_2_3_9"/>
<evidence type="ECO:0000313" key="5">
    <source>
        <dbReference type="EMBL" id="AGN99311.1"/>
    </source>
</evidence>
<dbReference type="SUPFAM" id="SSF116734">
    <property type="entry name" value="DNA methylase specificity domain"/>
    <property type="match status" value="2"/>
</dbReference>
<dbReference type="Gene3D" id="3.90.220.20">
    <property type="entry name" value="DNA methylase specificity domains"/>
    <property type="match status" value="2"/>
</dbReference>
<dbReference type="PATRIC" id="fig|1340495.3.peg.1103"/>
<dbReference type="PANTHER" id="PTHR30408">
    <property type="entry name" value="TYPE-1 RESTRICTION ENZYME ECOKI SPECIFICITY PROTEIN"/>
    <property type="match status" value="1"/>
</dbReference>
<evidence type="ECO:0000256" key="3">
    <source>
        <dbReference type="ARBA" id="ARBA00023125"/>
    </source>
</evidence>
<dbReference type="PANTHER" id="PTHR30408:SF12">
    <property type="entry name" value="TYPE I RESTRICTION ENZYME MJAVIII SPECIFICITY SUBUNIT"/>
    <property type="match status" value="1"/>
</dbReference>
<dbReference type="KEGG" id="lrt:LRI_1102"/>
<feature type="domain" description="Type I restriction modification DNA specificity" evidence="4">
    <location>
        <begin position="195"/>
        <end position="338"/>
    </location>
</feature>
<dbReference type="AlphaFoldDB" id="R9WH25"/>
<dbReference type="GO" id="GO:0005840">
    <property type="term" value="C:ribosome"/>
    <property type="evidence" value="ECO:0007669"/>
    <property type="project" value="UniProtKB-KW"/>
</dbReference>
<gene>
    <name evidence="5" type="ORF">LRI_1102</name>
</gene>
<proteinExistence type="inferred from homology"/>
<evidence type="ECO:0000259" key="4">
    <source>
        <dbReference type="Pfam" id="PF01420"/>
    </source>
</evidence>
<sequence length="378" mass="43187">MKYKKIGDICSVITDYVANGSFSSLKQNVEYQQHGYAAVIRLKDYRNNFNGPFEYVSKRSYEFLKKTKLMGGEIIISNVGANIGTVFKVPNLKCGMTLGPNSIMIKTKYVDDYYYYLLKSNYGQSLINSIVSGSAQPKFNKTDFKKLEVPVPTLEEQKEIVGHLTTIDNKIHKNNQINDNLGALLTNIFKKYMINDDFEKSNLTQIANYKNGLAMQKYRPNSNEESLPVLKIKELNQGNTDDSSDRCSANLDNSVIANTGDIIFSWSGTLLVKNWTGDKAGLNQHLFKVTSNKYPAWFIYEWTKYHLLRFQAIAAGKATTMGHIKRSDLKSSLVYIPSQLFLEKMDSQLAPIYSQRLNLIKENQQLWKLKQTLLNKYF</sequence>
<evidence type="ECO:0000256" key="1">
    <source>
        <dbReference type="ARBA" id="ARBA00010923"/>
    </source>
</evidence>
<dbReference type="RefSeq" id="WP_016496889.1">
    <property type="nucleotide sequence ID" value="NC_021494.1"/>
</dbReference>
<dbReference type="Proteomes" id="UP000014360">
    <property type="component" value="Chromosome"/>
</dbReference>
<dbReference type="REBASE" id="78906">
    <property type="entry name" value="S3.Lre5007ORF1103P"/>
</dbReference>
<feature type="domain" description="Type I restriction modification DNA specificity" evidence="4">
    <location>
        <begin position="2"/>
        <end position="179"/>
    </location>
</feature>
<keyword evidence="2" id="KW-0680">Restriction system</keyword>
<accession>R9WH25</accession>
<dbReference type="InterPro" id="IPR000055">
    <property type="entry name" value="Restrct_endonuc_typeI_TRD"/>
</dbReference>
<dbReference type="InterPro" id="IPR044946">
    <property type="entry name" value="Restrct_endonuc_typeI_TRD_sf"/>
</dbReference>
<dbReference type="InterPro" id="IPR052021">
    <property type="entry name" value="Type-I_RS_S_subunit"/>
</dbReference>
<name>R9WH25_LIMRT</name>
<dbReference type="GO" id="GO:0009307">
    <property type="term" value="P:DNA restriction-modification system"/>
    <property type="evidence" value="ECO:0007669"/>
    <property type="project" value="UniProtKB-KW"/>
</dbReference>